<evidence type="ECO:0000313" key="3">
    <source>
        <dbReference type="Proteomes" id="UP000574390"/>
    </source>
</evidence>
<sequence length="141" mass="15207">MFRLIVLAAVLVENVIVRAANPNKKSTRSRISFRHAIGWAAGTDYGPPKGSCNHTGGATTGCSCFWKDTEPVVQLSAGKITGAVCAPKRSYFSCPGTKTDMTRPAFVKGHCFASCKWTSMRCPSTSKCVVYGGEKVCFYPQ</sequence>
<accession>A0A7J6T552</accession>
<organism evidence="2 3">
    <name type="scientific">Perkinsus olseni</name>
    <name type="common">Perkinsus atlanticus</name>
    <dbReference type="NCBI Taxonomy" id="32597"/>
    <lineage>
        <taxon>Eukaryota</taxon>
        <taxon>Sar</taxon>
        <taxon>Alveolata</taxon>
        <taxon>Perkinsozoa</taxon>
        <taxon>Perkinsea</taxon>
        <taxon>Perkinsida</taxon>
        <taxon>Perkinsidae</taxon>
        <taxon>Perkinsus</taxon>
    </lineage>
</organism>
<evidence type="ECO:0000313" key="2">
    <source>
        <dbReference type="EMBL" id="KAF4740121.1"/>
    </source>
</evidence>
<name>A0A7J6T552_PEROL</name>
<keyword evidence="1" id="KW-0732">Signal</keyword>
<dbReference type="Proteomes" id="UP000574390">
    <property type="component" value="Unassembled WGS sequence"/>
</dbReference>
<evidence type="ECO:0008006" key="4">
    <source>
        <dbReference type="Google" id="ProtNLM"/>
    </source>
</evidence>
<protein>
    <recommendedName>
        <fullName evidence="4">Secreted protein</fullName>
    </recommendedName>
</protein>
<feature type="signal peptide" evidence="1">
    <location>
        <begin position="1"/>
        <end position="19"/>
    </location>
</feature>
<evidence type="ECO:0000256" key="1">
    <source>
        <dbReference type="SAM" id="SignalP"/>
    </source>
</evidence>
<dbReference type="AlphaFoldDB" id="A0A7J6T552"/>
<feature type="chain" id="PRO_5029635464" description="Secreted protein" evidence="1">
    <location>
        <begin position="20"/>
        <end position="141"/>
    </location>
</feature>
<reference evidence="2 3" key="1">
    <citation type="submission" date="2020-04" db="EMBL/GenBank/DDBJ databases">
        <title>Perkinsus olseni comparative genomics.</title>
        <authorList>
            <person name="Bogema D.R."/>
        </authorList>
    </citation>
    <scope>NUCLEOTIDE SEQUENCE [LARGE SCALE GENOMIC DNA]</scope>
    <source>
        <strain evidence="2">ATCC PRA-205</strain>
    </source>
</reference>
<gene>
    <name evidence="2" type="ORF">FOZ62_031960</name>
</gene>
<comment type="caution">
    <text evidence="2">The sequence shown here is derived from an EMBL/GenBank/DDBJ whole genome shotgun (WGS) entry which is preliminary data.</text>
</comment>
<proteinExistence type="predicted"/>
<dbReference type="EMBL" id="JABANM010009953">
    <property type="protein sequence ID" value="KAF4740121.1"/>
    <property type="molecule type" value="Genomic_DNA"/>
</dbReference>